<dbReference type="Pfam" id="PF00534">
    <property type="entry name" value="Glycos_transf_1"/>
    <property type="match status" value="1"/>
</dbReference>
<gene>
    <name evidence="3" type="ORF">NVS89_02585</name>
</gene>
<dbReference type="AlphaFoldDB" id="A0A9X2PD82"/>
<organism evidence="3 4">
    <name type="scientific">Ancylobacter mangrovi</name>
    <dbReference type="NCBI Taxonomy" id="2972472"/>
    <lineage>
        <taxon>Bacteria</taxon>
        <taxon>Pseudomonadati</taxon>
        <taxon>Pseudomonadota</taxon>
        <taxon>Alphaproteobacteria</taxon>
        <taxon>Hyphomicrobiales</taxon>
        <taxon>Xanthobacteraceae</taxon>
        <taxon>Ancylobacter</taxon>
    </lineage>
</organism>
<reference evidence="3" key="1">
    <citation type="submission" date="2022-08" db="EMBL/GenBank/DDBJ databases">
        <authorList>
            <person name="Li F."/>
        </authorList>
    </citation>
    <scope>NUCLEOTIDE SEQUENCE</scope>
    <source>
        <strain evidence="3">MQZ15Z-1</strain>
    </source>
</reference>
<dbReference type="PANTHER" id="PTHR12526:SF630">
    <property type="entry name" value="GLYCOSYLTRANSFERASE"/>
    <property type="match status" value="1"/>
</dbReference>
<dbReference type="Gene3D" id="3.40.50.2000">
    <property type="entry name" value="Glycogen Phosphorylase B"/>
    <property type="match status" value="2"/>
</dbReference>
<feature type="domain" description="Glycosyltransferase subfamily 4-like N-terminal" evidence="2">
    <location>
        <begin position="34"/>
        <end position="188"/>
    </location>
</feature>
<protein>
    <submittedName>
        <fullName evidence="3">Glycosyltransferase</fullName>
        <ecNumber evidence="3">2.4.-.-</ecNumber>
    </submittedName>
</protein>
<comment type="caution">
    <text evidence="3">The sequence shown here is derived from an EMBL/GenBank/DDBJ whole genome shotgun (WGS) entry which is preliminary data.</text>
</comment>
<evidence type="ECO:0000313" key="3">
    <source>
        <dbReference type="EMBL" id="MCS0493968.1"/>
    </source>
</evidence>
<accession>A0A9X2PD82</accession>
<dbReference type="EMBL" id="JANTHZ010000001">
    <property type="protein sequence ID" value="MCS0493968.1"/>
    <property type="molecule type" value="Genomic_DNA"/>
</dbReference>
<proteinExistence type="predicted"/>
<evidence type="ECO:0000259" key="1">
    <source>
        <dbReference type="Pfam" id="PF00534"/>
    </source>
</evidence>
<dbReference type="Pfam" id="PF13439">
    <property type="entry name" value="Glyco_transf_4"/>
    <property type="match status" value="1"/>
</dbReference>
<dbReference type="InterPro" id="IPR028098">
    <property type="entry name" value="Glyco_trans_4-like_N"/>
</dbReference>
<dbReference type="InterPro" id="IPR001296">
    <property type="entry name" value="Glyco_trans_1"/>
</dbReference>
<keyword evidence="3" id="KW-0328">Glycosyltransferase</keyword>
<evidence type="ECO:0000313" key="4">
    <source>
        <dbReference type="Proteomes" id="UP001151088"/>
    </source>
</evidence>
<dbReference type="PANTHER" id="PTHR12526">
    <property type="entry name" value="GLYCOSYLTRANSFERASE"/>
    <property type="match status" value="1"/>
</dbReference>
<dbReference type="Proteomes" id="UP001151088">
    <property type="component" value="Unassembled WGS sequence"/>
</dbReference>
<dbReference type="RefSeq" id="WP_258730915.1">
    <property type="nucleotide sequence ID" value="NZ_JANTHZ010000001.1"/>
</dbReference>
<evidence type="ECO:0000259" key="2">
    <source>
        <dbReference type="Pfam" id="PF13439"/>
    </source>
</evidence>
<sequence>MSTPEPMRPATSPPSPSRKLRILYIQPGTTLFAGIERVVDSICTELVVQYGSEFDIDVLYTSQHENFPAETRKYNRILRLAPTPLARFHTYRELIKANRYDLVVVPQVEPLVFCWLSCLGLKTRFALHLHGNPAHERTHFKARIMFLIAETVVLRRIPYIFGTSPKQLSAFVKRYKTRSRTVWLPNPVRAFAVRGRGDNDNARPITFVNVGRFAYQKGQDILLDAFARLRAQRPDVRLKLVGHGRDEPALRAQIERLGLHDAVDVEYHPTDPHAAFEASDIYVSTSRWEGWSLVICEALRFGLPVVAIDCDFGPSDILTDRRLGELVPLGDEAALVEAMRYYHDNLGYERGFSGYRKDYVDQFSLENVVHRHAEALRAAAKSE</sequence>
<keyword evidence="3" id="KW-0808">Transferase</keyword>
<name>A0A9X2PD82_9HYPH</name>
<dbReference type="GO" id="GO:0016757">
    <property type="term" value="F:glycosyltransferase activity"/>
    <property type="evidence" value="ECO:0007669"/>
    <property type="project" value="UniProtKB-KW"/>
</dbReference>
<dbReference type="SUPFAM" id="SSF53756">
    <property type="entry name" value="UDP-Glycosyltransferase/glycogen phosphorylase"/>
    <property type="match status" value="1"/>
</dbReference>
<dbReference type="EC" id="2.4.-.-" evidence="3"/>
<feature type="domain" description="Glycosyl transferase family 1" evidence="1">
    <location>
        <begin position="202"/>
        <end position="342"/>
    </location>
</feature>
<keyword evidence="4" id="KW-1185">Reference proteome</keyword>